<gene>
    <name evidence="1" type="ORF">ODALV1_LOCUS29174</name>
</gene>
<organism evidence="1 2">
    <name type="scientific">Orchesella dallaii</name>
    <dbReference type="NCBI Taxonomy" id="48710"/>
    <lineage>
        <taxon>Eukaryota</taxon>
        <taxon>Metazoa</taxon>
        <taxon>Ecdysozoa</taxon>
        <taxon>Arthropoda</taxon>
        <taxon>Hexapoda</taxon>
        <taxon>Collembola</taxon>
        <taxon>Entomobryomorpha</taxon>
        <taxon>Entomobryoidea</taxon>
        <taxon>Orchesellidae</taxon>
        <taxon>Orchesellinae</taxon>
        <taxon>Orchesella</taxon>
    </lineage>
</organism>
<dbReference type="InterPro" id="IPR013783">
    <property type="entry name" value="Ig-like_fold"/>
</dbReference>
<dbReference type="EMBL" id="CAXLJM020000149">
    <property type="protein sequence ID" value="CAL8142865.1"/>
    <property type="molecule type" value="Genomic_DNA"/>
</dbReference>
<reference evidence="1 2" key="1">
    <citation type="submission" date="2024-08" db="EMBL/GenBank/DDBJ databases">
        <authorList>
            <person name="Cucini C."/>
            <person name="Frati F."/>
        </authorList>
    </citation>
    <scope>NUCLEOTIDE SEQUENCE [LARGE SCALE GENOMIC DNA]</scope>
</reference>
<comment type="caution">
    <text evidence="1">The sequence shown here is derived from an EMBL/GenBank/DDBJ whole genome shotgun (WGS) entry which is preliminary data.</text>
</comment>
<keyword evidence="2" id="KW-1185">Reference proteome</keyword>
<evidence type="ECO:0000313" key="1">
    <source>
        <dbReference type="EMBL" id="CAL8142865.1"/>
    </source>
</evidence>
<dbReference type="Proteomes" id="UP001642540">
    <property type="component" value="Unassembled WGS sequence"/>
</dbReference>
<protein>
    <recommendedName>
        <fullName evidence="3">Ig-like domain-containing protein</fullName>
    </recommendedName>
</protein>
<sequence>MTCGLRETSRYSRARGKMVPHRNYSFSQRLAILVIWSSVFITSVECFSPLWDSVKTQVFQEYEILESRGQISVVRVRLKNIKDHELIVGTNVKPNSRLILTCTAWYPSEWVYSGDADPTYSSNTTIENLALNGQVLPLDEMNGAKRYVATVVIGPRGVKQSDTGRYNCMTASPETGMKFKTLSAYFHLYVPGTIS</sequence>
<evidence type="ECO:0008006" key="3">
    <source>
        <dbReference type="Google" id="ProtNLM"/>
    </source>
</evidence>
<evidence type="ECO:0000313" key="2">
    <source>
        <dbReference type="Proteomes" id="UP001642540"/>
    </source>
</evidence>
<name>A0ABP1S2Z1_9HEXA</name>
<dbReference type="Gene3D" id="2.60.40.10">
    <property type="entry name" value="Immunoglobulins"/>
    <property type="match status" value="1"/>
</dbReference>
<proteinExistence type="predicted"/>
<accession>A0ABP1S2Z1</accession>